<feature type="domain" description="MmeI-like DNA-methyltransferase" evidence="1">
    <location>
        <begin position="2"/>
        <end position="178"/>
    </location>
</feature>
<dbReference type="EMBL" id="AYLO01000150">
    <property type="protein sequence ID" value="ESS67482.1"/>
    <property type="molecule type" value="Genomic_DNA"/>
</dbReference>
<organism evidence="2 3">
    <name type="scientific">Methyloglobulus morosus KoM1</name>
    <dbReference type="NCBI Taxonomy" id="1116472"/>
    <lineage>
        <taxon>Bacteria</taxon>
        <taxon>Pseudomonadati</taxon>
        <taxon>Pseudomonadota</taxon>
        <taxon>Gammaproteobacteria</taxon>
        <taxon>Methylococcales</taxon>
        <taxon>Methylococcaceae</taxon>
        <taxon>Methyloglobulus</taxon>
    </lineage>
</organism>
<evidence type="ECO:0000313" key="2">
    <source>
        <dbReference type="EMBL" id="ESS67482.1"/>
    </source>
</evidence>
<dbReference type="STRING" id="1116472.MGMO_164c00170"/>
<reference evidence="2 3" key="1">
    <citation type="journal article" date="2013" name="Genome Announc.">
        <title>Draft Genome Sequence of the Methanotrophic Gammaproteobacterium Methyloglobulus morosus DSM 22980 Strain KoM1.</title>
        <authorList>
            <person name="Poehlein A."/>
            <person name="Deutzmann J.S."/>
            <person name="Daniel R."/>
            <person name="Simeonova D.D."/>
        </authorList>
    </citation>
    <scope>NUCLEOTIDE SEQUENCE [LARGE SCALE GENOMIC DNA]</scope>
    <source>
        <strain evidence="2 3">KoM1</strain>
    </source>
</reference>
<keyword evidence="3" id="KW-1185">Reference proteome</keyword>
<accession>V5BMT6</accession>
<comment type="caution">
    <text evidence="2">The sequence shown here is derived from an EMBL/GenBank/DDBJ whole genome shotgun (WGS) entry which is preliminary data.</text>
</comment>
<dbReference type="Gene3D" id="3.40.50.150">
    <property type="entry name" value="Vaccinia Virus protein VP39"/>
    <property type="match status" value="1"/>
</dbReference>
<name>V5BMT6_9GAMM</name>
<dbReference type="SUPFAM" id="SSF53335">
    <property type="entry name" value="S-adenosyl-L-methionine-dependent methyltransferases"/>
    <property type="match status" value="1"/>
</dbReference>
<evidence type="ECO:0000259" key="1">
    <source>
        <dbReference type="Pfam" id="PF20473"/>
    </source>
</evidence>
<dbReference type="PATRIC" id="fig|1116472.3.peg.3770"/>
<dbReference type="InterPro" id="IPR029063">
    <property type="entry name" value="SAM-dependent_MTases_sf"/>
</dbReference>
<sequence length="223" mass="25112">MTKFLPLESENWITCGNALRLDWLTICPPTSTGVKYQYDDLFDTPLDQLEIDFENEGGETYICGNPPYLGSKWQTDEQKSDLSAIFEGKLAGWKSLDYVAAWFIKAAEYGKHTDASSAFVATNSICQGAHVPLLWPMIAKLQHEIFFAHTSLKWANLATHNAAVTVVIVGICGKNNRKSHIQRRRVGEIYCERSRRNKCISVAGSTGICRSSTITLQWIIKYR</sequence>
<dbReference type="InterPro" id="IPR046816">
    <property type="entry name" value="MmeI_Mtase"/>
</dbReference>
<dbReference type="AlphaFoldDB" id="V5BMT6"/>
<dbReference type="Proteomes" id="UP000017842">
    <property type="component" value="Unassembled WGS sequence"/>
</dbReference>
<evidence type="ECO:0000313" key="3">
    <source>
        <dbReference type="Proteomes" id="UP000017842"/>
    </source>
</evidence>
<dbReference type="eggNOG" id="COG1002">
    <property type="taxonomic scope" value="Bacteria"/>
</dbReference>
<proteinExistence type="predicted"/>
<dbReference type="Pfam" id="PF20473">
    <property type="entry name" value="MmeI_Mtase"/>
    <property type="match status" value="1"/>
</dbReference>
<protein>
    <recommendedName>
        <fullName evidence="1">MmeI-like DNA-methyltransferase domain-containing protein</fullName>
    </recommendedName>
</protein>
<gene>
    <name evidence="2" type="ORF">MGMO_164c00170</name>
</gene>
<dbReference type="REBASE" id="76762">
    <property type="entry name" value="Mmo22980ORF160P"/>
</dbReference>